<dbReference type="InterPro" id="IPR029066">
    <property type="entry name" value="PLP-binding_barrel"/>
</dbReference>
<comment type="catalytic activity">
    <reaction evidence="5 7">
        <text>meso-2,6-diaminopimelate + H(+) = L-lysine + CO2</text>
        <dbReference type="Rhea" id="RHEA:15101"/>
        <dbReference type="ChEBI" id="CHEBI:15378"/>
        <dbReference type="ChEBI" id="CHEBI:16526"/>
        <dbReference type="ChEBI" id="CHEBI:32551"/>
        <dbReference type="ChEBI" id="CHEBI:57791"/>
        <dbReference type="EC" id="4.1.1.20"/>
    </reaction>
</comment>
<keyword evidence="3 5" id="KW-0663">Pyridoxal phosphate</keyword>
<comment type="pathway">
    <text evidence="5 7">Amino-acid biosynthesis; L-lysine biosynthesis via DAP pathway; L-lysine from DL-2,6-diaminopimelate: step 1/1.</text>
</comment>
<dbReference type="InterPro" id="IPR022644">
    <property type="entry name" value="De-COase2_N"/>
</dbReference>
<feature type="domain" description="Orn/DAP/Arg decarboxylase 2 N-terminal" evidence="9">
    <location>
        <begin position="35"/>
        <end position="281"/>
    </location>
</feature>
<dbReference type="Gene3D" id="2.40.37.10">
    <property type="entry name" value="Lyase, Ornithine Decarboxylase, Chain A, domain 1"/>
    <property type="match status" value="1"/>
</dbReference>
<dbReference type="PANTHER" id="PTHR43727">
    <property type="entry name" value="DIAMINOPIMELATE DECARBOXYLASE"/>
    <property type="match status" value="1"/>
</dbReference>
<proteinExistence type="inferred from homology"/>
<feature type="binding site" evidence="5">
    <location>
        <position position="347"/>
    </location>
    <ligand>
        <name>substrate</name>
    </ligand>
</feature>
<dbReference type="GO" id="GO:0008836">
    <property type="term" value="F:diaminopimelate decarboxylase activity"/>
    <property type="evidence" value="ECO:0007669"/>
    <property type="project" value="UniProtKB-EC"/>
</dbReference>
<dbReference type="Proteomes" id="UP001218412">
    <property type="component" value="Chromosome"/>
</dbReference>
<evidence type="ECO:0000259" key="9">
    <source>
        <dbReference type="Pfam" id="PF02784"/>
    </source>
</evidence>
<evidence type="ECO:0000256" key="7">
    <source>
        <dbReference type="RuleBase" id="RU003738"/>
    </source>
</evidence>
<protein>
    <recommendedName>
        <fullName evidence="5 6">Diaminopimelate decarboxylase</fullName>
        <shortName evidence="5">DAP decarboxylase</shortName>
        <shortName evidence="5">DAPDC</shortName>
        <ecNumber evidence="5 6">4.1.1.20</ecNumber>
    </recommendedName>
</protein>
<evidence type="ECO:0000313" key="10">
    <source>
        <dbReference type="EMBL" id="WCR11440.1"/>
    </source>
</evidence>
<dbReference type="RefSeq" id="WP_272859543.1">
    <property type="nucleotide sequence ID" value="NZ_CP067134.1"/>
</dbReference>
<organism evidence="10 11">
    <name type="scientific">Paracoccus stylophorae</name>
    <dbReference type="NCBI Taxonomy" id="659350"/>
    <lineage>
        <taxon>Bacteria</taxon>
        <taxon>Pseudomonadati</taxon>
        <taxon>Pseudomonadota</taxon>
        <taxon>Alphaproteobacteria</taxon>
        <taxon>Rhodobacterales</taxon>
        <taxon>Paracoccaceae</taxon>
        <taxon>Paracoccus</taxon>
    </lineage>
</organism>
<evidence type="ECO:0000256" key="3">
    <source>
        <dbReference type="ARBA" id="ARBA00022898"/>
    </source>
</evidence>
<evidence type="ECO:0000256" key="2">
    <source>
        <dbReference type="ARBA" id="ARBA00022793"/>
    </source>
</evidence>
<dbReference type="PANTHER" id="PTHR43727:SF2">
    <property type="entry name" value="GROUP IV DECARBOXYLASE"/>
    <property type="match status" value="1"/>
</dbReference>
<evidence type="ECO:0000256" key="5">
    <source>
        <dbReference type="HAMAP-Rule" id="MF_02120"/>
    </source>
</evidence>
<name>A0ABY7SX84_9RHOB</name>
<dbReference type="Pfam" id="PF00278">
    <property type="entry name" value="Orn_DAP_Arg_deC"/>
    <property type="match status" value="1"/>
</dbReference>
<gene>
    <name evidence="5 10" type="primary">lysA</name>
    <name evidence="10" type="ORF">JHW45_03300</name>
</gene>
<feature type="binding site" evidence="5">
    <location>
        <position position="318"/>
    </location>
    <ligand>
        <name>substrate</name>
    </ligand>
</feature>
<comment type="similarity">
    <text evidence="5">Belongs to the Orn/Lys/Arg decarboxylase class-II family. LysA subfamily.</text>
</comment>
<feature type="binding site" evidence="5">
    <location>
        <position position="239"/>
    </location>
    <ligand>
        <name>pyridoxal 5'-phosphate</name>
        <dbReference type="ChEBI" id="CHEBI:597326"/>
    </ligand>
</feature>
<feature type="modified residue" description="N6-(pyridoxal phosphate)lysine" evidence="5">
    <location>
        <position position="60"/>
    </location>
</feature>
<evidence type="ECO:0000256" key="6">
    <source>
        <dbReference type="NCBIfam" id="TIGR01048"/>
    </source>
</evidence>
<dbReference type="HAMAP" id="MF_02120">
    <property type="entry name" value="LysA"/>
    <property type="match status" value="1"/>
</dbReference>
<dbReference type="InterPro" id="IPR022643">
    <property type="entry name" value="De-COase2_C"/>
</dbReference>
<feature type="binding site" evidence="5">
    <location>
        <position position="278"/>
    </location>
    <ligand>
        <name>substrate</name>
    </ligand>
</feature>
<feature type="binding site" evidence="5">
    <location>
        <position position="314"/>
    </location>
    <ligand>
        <name>substrate</name>
    </ligand>
</feature>
<dbReference type="EC" id="4.1.1.20" evidence="5 6"/>
<feature type="binding site" evidence="5">
    <location>
        <position position="375"/>
    </location>
    <ligand>
        <name>substrate</name>
    </ligand>
</feature>
<comment type="function">
    <text evidence="5">Specifically catalyzes the decarboxylation of meso-diaminopimelate (meso-DAP) to L-lysine.</text>
</comment>
<keyword evidence="4 5" id="KW-0456">Lyase</keyword>
<feature type="binding site" evidence="5">
    <location>
        <begin position="275"/>
        <end position="278"/>
    </location>
    <ligand>
        <name>pyridoxal 5'-phosphate</name>
        <dbReference type="ChEBI" id="CHEBI:597326"/>
    </ligand>
</feature>
<accession>A0ABY7SX84</accession>
<comment type="subunit">
    <text evidence="5">Homodimer.</text>
</comment>
<dbReference type="PRINTS" id="PR01181">
    <property type="entry name" value="DAPDCRBXLASE"/>
</dbReference>
<evidence type="ECO:0000256" key="4">
    <source>
        <dbReference type="ARBA" id="ARBA00023239"/>
    </source>
</evidence>
<keyword evidence="11" id="KW-1185">Reference proteome</keyword>
<dbReference type="PROSITE" id="PS00879">
    <property type="entry name" value="ODR_DC_2_2"/>
    <property type="match status" value="1"/>
</dbReference>
<feature type="domain" description="Orn/DAP/Arg decarboxylase 2 C-terminal" evidence="8">
    <location>
        <begin position="30"/>
        <end position="373"/>
    </location>
</feature>
<evidence type="ECO:0000256" key="1">
    <source>
        <dbReference type="ARBA" id="ARBA00001933"/>
    </source>
</evidence>
<dbReference type="InterPro" id="IPR002986">
    <property type="entry name" value="DAP_deCOOHase_LysA"/>
</dbReference>
<dbReference type="Gene3D" id="3.20.20.10">
    <property type="entry name" value="Alanine racemase"/>
    <property type="match status" value="1"/>
</dbReference>
<dbReference type="SUPFAM" id="SSF51419">
    <property type="entry name" value="PLP-binding barrel"/>
    <property type="match status" value="1"/>
</dbReference>
<dbReference type="InterPro" id="IPR000183">
    <property type="entry name" value="Orn/DAP/Arg_de-COase"/>
</dbReference>
<reference evidence="10 11" key="1">
    <citation type="submission" date="2021-01" db="EMBL/GenBank/DDBJ databases">
        <title>Biogeographic distribution of Paracoccus.</title>
        <authorList>
            <person name="Hollensteiner J."/>
            <person name="Leineberger J."/>
            <person name="Brinkhoff T."/>
            <person name="Daniel R."/>
        </authorList>
    </citation>
    <scope>NUCLEOTIDE SEQUENCE [LARGE SCALE GENOMIC DNA]</scope>
    <source>
        <strain evidence="10 11">LMG25392</strain>
    </source>
</reference>
<comment type="cofactor">
    <cofactor evidence="1 5 7">
        <name>pyridoxal 5'-phosphate</name>
        <dbReference type="ChEBI" id="CHEBI:597326"/>
    </cofactor>
</comment>
<sequence length="421" mass="45133">MDHFNYHDGALHAEDVPLSRIADQVGTPVYVYSAATLRRHFGLFRQALDWADHLVCFAVKANSNLAVLKLLGDMGAGMDVVSGGEYARARAAGVPGQRIVFSGVGKTVAEMRQAIDGGIRQFNIESEPEMRALSALAVSMGAEVPVTIRVNPDVDAKTHEKIATGKSENKFGIPIARARDVYAEAAALPGLRVVGVDVHIGSQLTDLDPYRAAYAKVADLTRALRADGHAITRLDLGGGLGIPYRRDNNAPPLPIEYGAVIRETVGDLGCEIQIEPGRNIVGNAGILLSRVIYLKEGEGRDFLIVDAAMNDLLRPAMYGAHHDIVPVAEPAPGADVQPFDVVGPVCESGDTFQKGAQLARLQAGDLVAFRSAGAYGAVMASEYNSRPLVPEVLVQGDHFAVIRARPSFEEMLARDTIPEWL</sequence>
<dbReference type="NCBIfam" id="TIGR01048">
    <property type="entry name" value="lysA"/>
    <property type="match status" value="1"/>
</dbReference>
<keyword evidence="5 7" id="KW-0457">Lysine biosynthesis</keyword>
<dbReference type="PROSITE" id="PS00878">
    <property type="entry name" value="ODR_DC_2_1"/>
    <property type="match status" value="1"/>
</dbReference>
<dbReference type="CDD" id="cd06828">
    <property type="entry name" value="PLPDE_III_DapDC"/>
    <property type="match status" value="1"/>
</dbReference>
<dbReference type="SUPFAM" id="SSF50621">
    <property type="entry name" value="Alanine racemase C-terminal domain-like"/>
    <property type="match status" value="1"/>
</dbReference>
<keyword evidence="2 5" id="KW-0210">Decarboxylase</keyword>
<dbReference type="InterPro" id="IPR009006">
    <property type="entry name" value="Ala_racemase/Decarboxylase_C"/>
</dbReference>
<evidence type="ECO:0000259" key="8">
    <source>
        <dbReference type="Pfam" id="PF00278"/>
    </source>
</evidence>
<dbReference type="InterPro" id="IPR022653">
    <property type="entry name" value="De-COase2_pyr-phos_BS"/>
</dbReference>
<keyword evidence="5" id="KW-0028">Amino-acid biosynthesis</keyword>
<evidence type="ECO:0000313" key="11">
    <source>
        <dbReference type="Proteomes" id="UP001218412"/>
    </source>
</evidence>
<feature type="binding site" evidence="5">
    <location>
        <position position="375"/>
    </location>
    <ligand>
        <name>pyridoxal 5'-phosphate</name>
        <dbReference type="ChEBI" id="CHEBI:597326"/>
    </ligand>
</feature>
<dbReference type="InterPro" id="IPR022657">
    <property type="entry name" value="De-COase2_CS"/>
</dbReference>
<dbReference type="EMBL" id="CP067134">
    <property type="protein sequence ID" value="WCR11440.1"/>
    <property type="molecule type" value="Genomic_DNA"/>
</dbReference>
<dbReference type="Pfam" id="PF02784">
    <property type="entry name" value="Orn_Arg_deC_N"/>
    <property type="match status" value="1"/>
</dbReference>
<dbReference type="PRINTS" id="PR01179">
    <property type="entry name" value="ODADCRBXLASE"/>
</dbReference>